<evidence type="ECO:0000256" key="1">
    <source>
        <dbReference type="ARBA" id="ARBA00004123"/>
    </source>
</evidence>
<keyword evidence="9" id="KW-0732">Signal</keyword>
<dbReference type="Proteomes" id="UP000261540">
    <property type="component" value="Unplaced"/>
</dbReference>
<dbReference type="Ensembl" id="ENSPKIT00000011656.1">
    <property type="protein sequence ID" value="ENSPKIP00000030825.1"/>
    <property type="gene ID" value="ENSPKIG00000011529.1"/>
</dbReference>
<dbReference type="Gene3D" id="2.40.50.140">
    <property type="entry name" value="Nucleic acid-binding proteins"/>
    <property type="match status" value="2"/>
</dbReference>
<comment type="subcellular location">
    <subcellularLocation>
        <location evidence="2">Chromosome</location>
        <location evidence="2">Telomere</location>
    </subcellularLocation>
    <subcellularLocation>
        <location evidence="1">Nucleus</location>
    </subcellularLocation>
</comment>
<dbReference type="Pfam" id="PF21375">
    <property type="entry name" value="POT1_C_insert"/>
    <property type="match status" value="1"/>
</dbReference>
<evidence type="ECO:0000256" key="3">
    <source>
        <dbReference type="ARBA" id="ARBA00008442"/>
    </source>
</evidence>
<evidence type="ECO:0000256" key="5">
    <source>
        <dbReference type="ARBA" id="ARBA00022454"/>
    </source>
</evidence>
<evidence type="ECO:0000256" key="6">
    <source>
        <dbReference type="ARBA" id="ARBA00022895"/>
    </source>
</evidence>
<dbReference type="Pfam" id="PF16686">
    <property type="entry name" value="POT1PC"/>
    <property type="match status" value="1"/>
</dbReference>
<dbReference type="CDD" id="cd04497">
    <property type="entry name" value="hPOT1_OB1_like"/>
    <property type="match status" value="1"/>
</dbReference>
<dbReference type="GO" id="GO:0000783">
    <property type="term" value="C:nuclear telomere cap complex"/>
    <property type="evidence" value="ECO:0007669"/>
    <property type="project" value="TreeGrafter"/>
</dbReference>
<feature type="chain" id="PRO_5017265090" description="Protection of telomeres protein 1" evidence="9">
    <location>
        <begin position="22"/>
        <end position="703"/>
    </location>
</feature>
<dbReference type="SUPFAM" id="SSF50249">
    <property type="entry name" value="Nucleic acid-binding proteins"/>
    <property type="match status" value="2"/>
</dbReference>
<keyword evidence="8" id="KW-0539">Nucleus</keyword>
<dbReference type="GO" id="GO:0098505">
    <property type="term" value="F:G-rich strand telomeric DNA binding"/>
    <property type="evidence" value="ECO:0007669"/>
    <property type="project" value="TreeGrafter"/>
</dbReference>
<evidence type="ECO:0000256" key="7">
    <source>
        <dbReference type="ARBA" id="ARBA00023125"/>
    </source>
</evidence>
<organism evidence="11 12">
    <name type="scientific">Paramormyrops kingsleyae</name>
    <dbReference type="NCBI Taxonomy" id="1676925"/>
    <lineage>
        <taxon>Eukaryota</taxon>
        <taxon>Metazoa</taxon>
        <taxon>Chordata</taxon>
        <taxon>Craniata</taxon>
        <taxon>Vertebrata</taxon>
        <taxon>Euteleostomi</taxon>
        <taxon>Actinopterygii</taxon>
        <taxon>Neopterygii</taxon>
        <taxon>Teleostei</taxon>
        <taxon>Osteoglossocephala</taxon>
        <taxon>Osteoglossomorpha</taxon>
        <taxon>Osteoglossiformes</taxon>
        <taxon>Mormyridae</taxon>
        <taxon>Paramormyrops</taxon>
    </lineage>
</organism>
<dbReference type="InterPro" id="IPR011564">
    <property type="entry name" value="Telomer_end-bd_POT1/Cdc13"/>
</dbReference>
<dbReference type="PANTHER" id="PTHR14513:SF0">
    <property type="entry name" value="PROTECTION OF TELOMERES PROTEIN 1"/>
    <property type="match status" value="1"/>
</dbReference>
<dbReference type="InterPro" id="IPR048953">
    <property type="entry name" value="POT1_C_insert"/>
</dbReference>
<dbReference type="InterPro" id="IPR028389">
    <property type="entry name" value="POT1"/>
</dbReference>
<dbReference type="Pfam" id="PF02765">
    <property type="entry name" value="POT1"/>
    <property type="match status" value="1"/>
</dbReference>
<reference evidence="11" key="1">
    <citation type="submission" date="2025-08" db="UniProtKB">
        <authorList>
            <consortium name="Ensembl"/>
        </authorList>
    </citation>
    <scope>IDENTIFICATION</scope>
</reference>
<sequence length="703" mass="78130">MPFNQLKYLIFFVLCAFQILSNYFRKKSSVVTFHQDYCSFLKITDPSNVKVSCTVFQEELHNHPQVFRTGDIVRLHRVKAQAFRGSIIVTTTHCFSTVVFDGTVGSPVVPRTSSRKLHFTAEDEQTVERLRRWALEQTALLGAATVRLANVEPRMYFDFTCQLLAKAEMDRNCTLLKVWDGTECPHPLLDVSVEPEAQQGSMAVPECRRNLVASVLVYDDHVKMTQDLKPGTYLRIYNLHAVLQTTSAASPSGKSDQLCLHLHGGTSYGRGLRILPKDSPDLQDLTESSMNLNLPSVNLPSVTVASFLNCFATRRSPLSVSLTLFFSSSCQETSCGAERTCEHALEQVLLSSVRKSTPPRMFHVRAQLKTFQPQRLYQCLKLHCPQCRAIGTERPACAAVPPRQDIPDEEAIADVLRRAVGTTAFSSEPWLLTGFLESTEPGRDMAVHLPSSSHNDQTSFIFLEGKLTALEEVCQISESRAVVPVRSHDGKMAFLDFSVPVVFRGSARHYGECALTPGAPIFLSLPVPSHPLHLSPPALGVQLLQYVLLMKLELEDGTDSLQALLWQDAVSESGRSGCRTHGARSVTRCIRSCPCHTEVLDRHTGPAQSRAPRQLALLTVFWLPSYGGKALLWSSVRLSLHFDCSLLLQETFFGVSAHNAATDQQLQDRIQGTMDRLCPPEGTMGNIHCHGYNHPWSLGLCKQ</sequence>
<protein>
    <recommendedName>
        <fullName evidence="4">Protection of telomeres protein 1</fullName>
    </recommendedName>
</protein>
<accession>A0A3B3SKH0</accession>
<dbReference type="GeneTree" id="ENSGT00390000018285"/>
<keyword evidence="6" id="KW-0779">Telomere</keyword>
<feature type="signal peptide" evidence="9">
    <location>
        <begin position="1"/>
        <end position="21"/>
    </location>
</feature>
<dbReference type="GO" id="GO:0032210">
    <property type="term" value="P:regulation of telomere maintenance via telomerase"/>
    <property type="evidence" value="ECO:0007669"/>
    <property type="project" value="TreeGrafter"/>
</dbReference>
<reference evidence="11" key="2">
    <citation type="submission" date="2025-09" db="UniProtKB">
        <authorList>
            <consortium name="Ensembl"/>
        </authorList>
    </citation>
    <scope>IDENTIFICATION</scope>
</reference>
<dbReference type="GO" id="GO:0016233">
    <property type="term" value="P:telomere capping"/>
    <property type="evidence" value="ECO:0007669"/>
    <property type="project" value="TreeGrafter"/>
</dbReference>
<evidence type="ECO:0000313" key="11">
    <source>
        <dbReference type="Ensembl" id="ENSPKIP00000030825.1"/>
    </source>
</evidence>
<evidence type="ECO:0000256" key="8">
    <source>
        <dbReference type="ARBA" id="ARBA00023242"/>
    </source>
</evidence>
<dbReference type="AlphaFoldDB" id="A0A3B3SKH0"/>
<feature type="domain" description="Telomeric single stranded DNA binding POT1/Cdc13" evidence="10">
    <location>
        <begin position="3"/>
        <end position="135"/>
    </location>
</feature>
<keyword evidence="12" id="KW-1185">Reference proteome</keyword>
<dbReference type="InterPro" id="IPR012340">
    <property type="entry name" value="NA-bd_OB-fold"/>
</dbReference>
<evidence type="ECO:0000256" key="2">
    <source>
        <dbReference type="ARBA" id="ARBA00004574"/>
    </source>
</evidence>
<evidence type="ECO:0000256" key="4">
    <source>
        <dbReference type="ARBA" id="ARBA00015253"/>
    </source>
</evidence>
<name>A0A3B3SKH0_9TELE</name>
<keyword evidence="5" id="KW-0158">Chromosome</keyword>
<evidence type="ECO:0000259" key="10">
    <source>
        <dbReference type="SMART" id="SM00976"/>
    </source>
</evidence>
<keyword evidence="7" id="KW-0238">DNA-binding</keyword>
<evidence type="ECO:0000313" key="12">
    <source>
        <dbReference type="Proteomes" id="UP000261540"/>
    </source>
</evidence>
<evidence type="ECO:0000256" key="9">
    <source>
        <dbReference type="SAM" id="SignalP"/>
    </source>
</evidence>
<comment type="similarity">
    <text evidence="3">Belongs to the telombin family.</text>
</comment>
<dbReference type="InterPro" id="IPR032042">
    <property type="entry name" value="POT1PC"/>
</dbReference>
<dbReference type="SMART" id="SM00976">
    <property type="entry name" value="Telo_bind"/>
    <property type="match status" value="1"/>
</dbReference>
<dbReference type="STRING" id="1676925.ENSPKIP00000030825"/>
<proteinExistence type="inferred from homology"/>
<dbReference type="PANTHER" id="PTHR14513">
    <property type="entry name" value="PROTECTION OF TELOMERES 1"/>
    <property type="match status" value="1"/>
</dbReference>
<dbReference type="GO" id="GO:0010521">
    <property type="term" value="F:telomerase inhibitor activity"/>
    <property type="evidence" value="ECO:0007669"/>
    <property type="project" value="TreeGrafter"/>
</dbReference>